<dbReference type="RefSeq" id="WP_104479845.1">
    <property type="nucleotide sequence ID" value="NZ_CP154825.1"/>
</dbReference>
<reference evidence="8 9" key="1">
    <citation type="submission" date="2018-02" db="EMBL/GenBank/DDBJ databases">
        <title>Genomic Encyclopedia of Archaeal and Bacterial Type Strains, Phase II (KMG-II): from individual species to whole genera.</title>
        <authorList>
            <person name="Goeker M."/>
        </authorList>
    </citation>
    <scope>NUCLEOTIDE SEQUENCE [LARGE SCALE GENOMIC DNA]</scope>
    <source>
        <strain evidence="8 9">YU 961-1</strain>
    </source>
</reference>
<evidence type="ECO:0000256" key="3">
    <source>
        <dbReference type="ARBA" id="ARBA00022692"/>
    </source>
</evidence>
<evidence type="ECO:0000256" key="5">
    <source>
        <dbReference type="ARBA" id="ARBA00023136"/>
    </source>
</evidence>
<dbReference type="EMBL" id="PTIX01000008">
    <property type="protein sequence ID" value="PPK67078.1"/>
    <property type="molecule type" value="Genomic_DNA"/>
</dbReference>
<accession>A0A2S6GPC2</accession>
<keyword evidence="5 6" id="KW-0472">Membrane</keyword>
<evidence type="ECO:0000256" key="2">
    <source>
        <dbReference type="ARBA" id="ARBA00022448"/>
    </source>
</evidence>
<dbReference type="Proteomes" id="UP000239203">
    <property type="component" value="Unassembled WGS sequence"/>
</dbReference>
<dbReference type="InterPro" id="IPR036259">
    <property type="entry name" value="MFS_trans_sf"/>
</dbReference>
<proteinExistence type="predicted"/>
<keyword evidence="3 6" id="KW-0812">Transmembrane</keyword>
<dbReference type="InterPro" id="IPR020846">
    <property type="entry name" value="MFS_dom"/>
</dbReference>
<comment type="subcellular location">
    <subcellularLocation>
        <location evidence="1">Cell membrane</location>
        <topology evidence="1">Multi-pass membrane protein</topology>
    </subcellularLocation>
</comment>
<dbReference type="Pfam" id="PF07690">
    <property type="entry name" value="MFS_1"/>
    <property type="match status" value="1"/>
</dbReference>
<dbReference type="InterPro" id="IPR011701">
    <property type="entry name" value="MFS"/>
</dbReference>
<keyword evidence="4 6" id="KW-1133">Transmembrane helix</keyword>
<feature type="transmembrane region" description="Helical" evidence="6">
    <location>
        <begin position="283"/>
        <end position="308"/>
    </location>
</feature>
<feature type="transmembrane region" description="Helical" evidence="6">
    <location>
        <begin position="146"/>
        <end position="169"/>
    </location>
</feature>
<dbReference type="OrthoDB" id="7375466at2"/>
<feature type="transmembrane region" description="Helical" evidence="6">
    <location>
        <begin position="221"/>
        <end position="240"/>
    </location>
</feature>
<keyword evidence="9" id="KW-1185">Reference proteome</keyword>
<keyword evidence="2" id="KW-0813">Transport</keyword>
<comment type="caution">
    <text evidence="8">The sequence shown here is derived from an EMBL/GenBank/DDBJ whole genome shotgun (WGS) entry which is preliminary data.</text>
</comment>
<feature type="transmembrane region" description="Helical" evidence="6">
    <location>
        <begin position="20"/>
        <end position="44"/>
    </location>
</feature>
<evidence type="ECO:0000256" key="6">
    <source>
        <dbReference type="SAM" id="Phobius"/>
    </source>
</evidence>
<feature type="transmembrane region" description="Helical" evidence="6">
    <location>
        <begin position="88"/>
        <end position="107"/>
    </location>
</feature>
<evidence type="ECO:0000256" key="1">
    <source>
        <dbReference type="ARBA" id="ARBA00004651"/>
    </source>
</evidence>
<dbReference type="SUPFAM" id="SSF103473">
    <property type="entry name" value="MFS general substrate transporter"/>
    <property type="match status" value="1"/>
</dbReference>
<feature type="transmembrane region" description="Helical" evidence="6">
    <location>
        <begin position="184"/>
        <end position="209"/>
    </location>
</feature>
<dbReference type="GO" id="GO:0022857">
    <property type="term" value="F:transmembrane transporter activity"/>
    <property type="evidence" value="ECO:0007669"/>
    <property type="project" value="InterPro"/>
</dbReference>
<gene>
    <name evidence="8" type="ORF">CLV40_10875</name>
</gene>
<evidence type="ECO:0000313" key="9">
    <source>
        <dbReference type="Proteomes" id="UP000239203"/>
    </source>
</evidence>
<feature type="transmembrane region" description="Helical" evidence="6">
    <location>
        <begin position="113"/>
        <end position="134"/>
    </location>
</feature>
<feature type="transmembrane region" description="Helical" evidence="6">
    <location>
        <begin position="246"/>
        <end position="271"/>
    </location>
</feature>
<feature type="transmembrane region" description="Helical" evidence="6">
    <location>
        <begin position="314"/>
        <end position="337"/>
    </location>
</feature>
<dbReference type="Gene3D" id="1.20.1720.10">
    <property type="entry name" value="Multidrug resistance protein D"/>
    <property type="match status" value="2"/>
</dbReference>
<organism evidence="8 9">
    <name type="scientific">Actinokineospora auranticolor</name>
    <dbReference type="NCBI Taxonomy" id="155976"/>
    <lineage>
        <taxon>Bacteria</taxon>
        <taxon>Bacillati</taxon>
        <taxon>Actinomycetota</taxon>
        <taxon>Actinomycetes</taxon>
        <taxon>Pseudonocardiales</taxon>
        <taxon>Pseudonocardiaceae</taxon>
        <taxon>Actinokineospora</taxon>
    </lineage>
</organism>
<dbReference type="PANTHER" id="PTHR42718:SF9">
    <property type="entry name" value="MAJOR FACILITATOR SUPERFAMILY MULTIDRUG TRANSPORTER MFSC"/>
    <property type="match status" value="1"/>
</dbReference>
<evidence type="ECO:0000259" key="7">
    <source>
        <dbReference type="PROSITE" id="PS50850"/>
    </source>
</evidence>
<feature type="transmembrane region" description="Helical" evidence="6">
    <location>
        <begin position="64"/>
        <end position="81"/>
    </location>
</feature>
<sequence>MTQRTQAVDEPKVRMDAALLRVGLAVVLGVLVSVADSTLTVVAIGSIGAELRADTGTLQWGTGGYLLANCAAVPASGWLQARIGARTAWLAGLGGFLVASVLCGLAWSPGSLIAFRVLQGLAGGVIGMVAVVVLTRAAGPRRAGRAFGVLATPSSLAPVFAPVVAGAVVDTSGWRWLFYGQVPLLLSATAAGALLAPQGVGIGIAGFVVGSLADRFGARPVMLGGLALTLLGTLPFTAAARDPDDTVLVIALVLRGIGLTSVTIPLSAAIYRSLPDPAQVPRIATISAVTMRLGGALGGAGAAVALTLSGDSAAGFATAFWCMVALLVVPVVLAVLLPKD</sequence>
<dbReference type="AlphaFoldDB" id="A0A2S6GPC2"/>
<protein>
    <submittedName>
        <fullName evidence="8">MFS transporter</fullName>
    </submittedName>
</protein>
<dbReference type="GO" id="GO:0005886">
    <property type="term" value="C:plasma membrane"/>
    <property type="evidence" value="ECO:0007669"/>
    <property type="project" value="UniProtKB-SubCell"/>
</dbReference>
<evidence type="ECO:0000313" key="8">
    <source>
        <dbReference type="EMBL" id="PPK67078.1"/>
    </source>
</evidence>
<name>A0A2S6GPC2_9PSEU</name>
<evidence type="ECO:0000256" key="4">
    <source>
        <dbReference type="ARBA" id="ARBA00022989"/>
    </source>
</evidence>
<feature type="domain" description="Major facilitator superfamily (MFS) profile" evidence="7">
    <location>
        <begin position="22"/>
        <end position="340"/>
    </location>
</feature>
<dbReference type="PANTHER" id="PTHR42718">
    <property type="entry name" value="MAJOR FACILITATOR SUPERFAMILY MULTIDRUG TRANSPORTER MFSC"/>
    <property type="match status" value="1"/>
</dbReference>
<dbReference type="PROSITE" id="PS50850">
    <property type="entry name" value="MFS"/>
    <property type="match status" value="1"/>
</dbReference>